<evidence type="ECO:0000313" key="2">
    <source>
        <dbReference type="Proteomes" id="UP000789508"/>
    </source>
</evidence>
<evidence type="ECO:0000313" key="1">
    <source>
        <dbReference type="EMBL" id="CAG8524425.1"/>
    </source>
</evidence>
<dbReference type="AlphaFoldDB" id="A0A9N9ACA0"/>
<comment type="caution">
    <text evidence="1">The sequence shown here is derived from an EMBL/GenBank/DDBJ whole genome shotgun (WGS) entry which is preliminary data.</text>
</comment>
<accession>A0A9N9ACA0</accession>
<name>A0A9N9ACA0_9GLOM</name>
<reference evidence="1" key="1">
    <citation type="submission" date="2021-06" db="EMBL/GenBank/DDBJ databases">
        <authorList>
            <person name="Kallberg Y."/>
            <person name="Tangrot J."/>
            <person name="Rosling A."/>
        </authorList>
    </citation>
    <scope>NUCLEOTIDE SEQUENCE</scope>
    <source>
        <strain evidence="1">FL130A</strain>
    </source>
</reference>
<gene>
    <name evidence="1" type="ORF">ALEPTO_LOCUS4634</name>
</gene>
<proteinExistence type="predicted"/>
<dbReference type="EMBL" id="CAJVPS010001104">
    <property type="protein sequence ID" value="CAG8524425.1"/>
    <property type="molecule type" value="Genomic_DNA"/>
</dbReference>
<dbReference type="OrthoDB" id="2442440at2759"/>
<protein>
    <submittedName>
        <fullName evidence="1">407_t:CDS:1</fullName>
    </submittedName>
</protein>
<keyword evidence="2" id="KW-1185">Reference proteome</keyword>
<dbReference type="Proteomes" id="UP000789508">
    <property type="component" value="Unassembled WGS sequence"/>
</dbReference>
<sequence length="208" mass="24271">MDKNREFDSNDKVKVDAKAANTNEITLPTECLHEILLYLVDDKATLLAAAKINRTWCRPLDSITNNTFSSVMNFITEEELSHTFIKCMNDEEREAIFEYLGPTYPSPLFLYTSYIKELDWNVLNYPFTDDIYIDDIERINLEKHIKIMRGNLIMRIIAQTCALIFRTANLEKFVVDLHRTRDPIPAFAKLPNAFCRLLKIERNSVAWI</sequence>
<organism evidence="1 2">
    <name type="scientific">Ambispora leptoticha</name>
    <dbReference type="NCBI Taxonomy" id="144679"/>
    <lineage>
        <taxon>Eukaryota</taxon>
        <taxon>Fungi</taxon>
        <taxon>Fungi incertae sedis</taxon>
        <taxon>Mucoromycota</taxon>
        <taxon>Glomeromycotina</taxon>
        <taxon>Glomeromycetes</taxon>
        <taxon>Archaeosporales</taxon>
        <taxon>Ambisporaceae</taxon>
        <taxon>Ambispora</taxon>
    </lineage>
</organism>